<dbReference type="Proteomes" id="UP000286678">
    <property type="component" value="Unassembled WGS sequence"/>
</dbReference>
<gene>
    <name evidence="17" type="ORF">CWE21_12825</name>
</gene>
<accession>A0A432XB16</accession>
<dbReference type="InterPro" id="IPR050202">
    <property type="entry name" value="Cyt/Deoxycyt_deaminase"/>
</dbReference>
<dbReference type="InterPro" id="IPR016192">
    <property type="entry name" value="APOBEC/CMP_deaminase_Zn-bd"/>
</dbReference>
<evidence type="ECO:0000256" key="4">
    <source>
        <dbReference type="ARBA" id="ARBA00012783"/>
    </source>
</evidence>
<evidence type="ECO:0000256" key="6">
    <source>
        <dbReference type="ARBA" id="ARBA00022723"/>
    </source>
</evidence>
<feature type="binding site" evidence="14">
    <location>
        <position position="93"/>
    </location>
    <ligand>
        <name>Zn(2+)</name>
        <dbReference type="ChEBI" id="CHEBI:29105"/>
        <note>catalytic</note>
    </ligand>
</feature>
<evidence type="ECO:0000256" key="14">
    <source>
        <dbReference type="PIRSR" id="PIRSR606262-3"/>
    </source>
</evidence>
<dbReference type="FunFam" id="3.40.140.10:FF:000008">
    <property type="entry name" value="Cytidine deaminase"/>
    <property type="match status" value="1"/>
</dbReference>
<evidence type="ECO:0000313" key="17">
    <source>
        <dbReference type="EMBL" id="RUO45885.1"/>
    </source>
</evidence>
<comment type="cofactor">
    <cofactor evidence="1 14 15">
        <name>Zn(2+)</name>
        <dbReference type="ChEBI" id="CHEBI:29105"/>
    </cofactor>
</comment>
<dbReference type="PROSITE" id="PS51747">
    <property type="entry name" value="CYT_DCMP_DEAMINASES_2"/>
    <property type="match status" value="1"/>
</dbReference>
<comment type="similarity">
    <text evidence="3 15">Belongs to the cytidine and deoxycytidylate deaminase family.</text>
</comment>
<evidence type="ECO:0000256" key="1">
    <source>
        <dbReference type="ARBA" id="ARBA00001947"/>
    </source>
</evidence>
<evidence type="ECO:0000256" key="10">
    <source>
        <dbReference type="ARBA" id="ARBA00049252"/>
    </source>
</evidence>
<keyword evidence="6 14" id="KW-0479">Metal-binding</keyword>
<dbReference type="CDD" id="cd01283">
    <property type="entry name" value="cytidine_deaminase"/>
    <property type="match status" value="1"/>
</dbReference>
<evidence type="ECO:0000256" key="13">
    <source>
        <dbReference type="PIRSR" id="PIRSR606262-2"/>
    </source>
</evidence>
<evidence type="ECO:0000313" key="18">
    <source>
        <dbReference type="Proteomes" id="UP000286678"/>
    </source>
</evidence>
<evidence type="ECO:0000256" key="7">
    <source>
        <dbReference type="ARBA" id="ARBA00022801"/>
    </source>
</evidence>
<dbReference type="SUPFAM" id="SSF53927">
    <property type="entry name" value="Cytidine deaminase-like"/>
    <property type="match status" value="1"/>
</dbReference>
<keyword evidence="7 15" id="KW-0378">Hydrolase</keyword>
<proteinExistence type="inferred from homology"/>
<feature type="binding site" evidence="13">
    <location>
        <begin position="47"/>
        <end position="53"/>
    </location>
    <ligand>
        <name>substrate</name>
    </ligand>
</feature>
<comment type="function">
    <text evidence="2 15">This enzyme scavenges exogenous and endogenous cytidine and 2'-deoxycytidine for UMP synthesis.</text>
</comment>
<sequence>MNKELQQVEFLRQHAKQASQKAYAPYSNFPVGAAILMKSGEVISGCNVENVSYGLSNCAERTAVFSAIAQGYNAQDIAAVVVYTPGDKAYAPCGACRQVLAEFLANDTLITSTSERQMRQWTIEELLPDAFEFDVEAFRKPS</sequence>
<comment type="catalytic activity">
    <reaction evidence="11 15">
        <text>cytidine + H2O + H(+) = uridine + NH4(+)</text>
        <dbReference type="Rhea" id="RHEA:16069"/>
        <dbReference type="ChEBI" id="CHEBI:15377"/>
        <dbReference type="ChEBI" id="CHEBI:15378"/>
        <dbReference type="ChEBI" id="CHEBI:16704"/>
        <dbReference type="ChEBI" id="CHEBI:17562"/>
        <dbReference type="ChEBI" id="CHEBI:28938"/>
        <dbReference type="EC" id="3.5.4.5"/>
    </reaction>
</comment>
<evidence type="ECO:0000256" key="12">
    <source>
        <dbReference type="PIRSR" id="PIRSR606262-1"/>
    </source>
</evidence>
<name>A0A432XB16_9GAMM</name>
<dbReference type="GO" id="GO:0072527">
    <property type="term" value="P:pyrimidine-containing compound metabolic process"/>
    <property type="evidence" value="ECO:0007669"/>
    <property type="project" value="UniProtKB-ARBA"/>
</dbReference>
<evidence type="ECO:0000256" key="9">
    <source>
        <dbReference type="ARBA" id="ARBA00032005"/>
    </source>
</evidence>
<dbReference type="AlphaFoldDB" id="A0A432XB16"/>
<dbReference type="OrthoDB" id="9795347at2"/>
<dbReference type="NCBIfam" id="NF004064">
    <property type="entry name" value="PRK05578.1"/>
    <property type="match status" value="1"/>
</dbReference>
<keyword evidence="18" id="KW-1185">Reference proteome</keyword>
<dbReference type="EMBL" id="PIPT01000012">
    <property type="protein sequence ID" value="RUO45885.1"/>
    <property type="molecule type" value="Genomic_DNA"/>
</dbReference>
<feature type="domain" description="CMP/dCMP-type deaminase" evidence="16">
    <location>
        <begin position="6"/>
        <end position="134"/>
    </location>
</feature>
<dbReference type="Pfam" id="PF00383">
    <property type="entry name" value="dCMP_cyt_deam_1"/>
    <property type="match status" value="1"/>
</dbReference>
<dbReference type="GO" id="GO:0008270">
    <property type="term" value="F:zinc ion binding"/>
    <property type="evidence" value="ECO:0007669"/>
    <property type="project" value="UniProtKB-UniRule"/>
</dbReference>
<dbReference type="RefSeq" id="WP_126834835.1">
    <property type="nucleotide sequence ID" value="NZ_JBLXIO010000022.1"/>
</dbReference>
<dbReference type="InterPro" id="IPR002125">
    <property type="entry name" value="CMP_dCMP_dom"/>
</dbReference>
<comment type="caution">
    <text evidence="17">The sequence shown here is derived from an EMBL/GenBank/DDBJ whole genome shotgun (WGS) entry which is preliminary data.</text>
</comment>
<dbReference type="GO" id="GO:0005829">
    <property type="term" value="C:cytosol"/>
    <property type="evidence" value="ECO:0007669"/>
    <property type="project" value="TreeGrafter"/>
</dbReference>
<dbReference type="NCBIfam" id="TIGR01354">
    <property type="entry name" value="cyt_deam_tetra"/>
    <property type="match status" value="1"/>
</dbReference>
<feature type="binding site" evidence="14">
    <location>
        <position position="58"/>
    </location>
    <ligand>
        <name>Zn(2+)</name>
        <dbReference type="ChEBI" id="CHEBI:29105"/>
        <note>catalytic</note>
    </ligand>
</feature>
<evidence type="ECO:0000256" key="11">
    <source>
        <dbReference type="ARBA" id="ARBA00049558"/>
    </source>
</evidence>
<evidence type="ECO:0000256" key="8">
    <source>
        <dbReference type="ARBA" id="ARBA00022833"/>
    </source>
</evidence>
<feature type="active site" description="Proton donor" evidence="12">
    <location>
        <position position="60"/>
    </location>
</feature>
<organism evidence="17 18">
    <name type="scientific">Pseudidiomarina aquimaris</name>
    <dbReference type="NCBI Taxonomy" id="641841"/>
    <lineage>
        <taxon>Bacteria</taxon>
        <taxon>Pseudomonadati</taxon>
        <taxon>Pseudomonadota</taxon>
        <taxon>Gammaproteobacteria</taxon>
        <taxon>Alteromonadales</taxon>
        <taxon>Idiomarinaceae</taxon>
        <taxon>Pseudidiomarina</taxon>
    </lineage>
</organism>
<dbReference type="InterPro" id="IPR016193">
    <property type="entry name" value="Cytidine_deaminase-like"/>
</dbReference>
<dbReference type="GO" id="GO:0004126">
    <property type="term" value="F:cytidine deaminase activity"/>
    <property type="evidence" value="ECO:0007669"/>
    <property type="project" value="UniProtKB-UniRule"/>
</dbReference>
<evidence type="ECO:0000259" key="16">
    <source>
        <dbReference type="PROSITE" id="PS51747"/>
    </source>
</evidence>
<dbReference type="GO" id="GO:0042802">
    <property type="term" value="F:identical protein binding"/>
    <property type="evidence" value="ECO:0007669"/>
    <property type="project" value="UniProtKB-ARBA"/>
</dbReference>
<evidence type="ECO:0000256" key="15">
    <source>
        <dbReference type="RuleBase" id="RU364006"/>
    </source>
</evidence>
<keyword evidence="8 14" id="KW-0862">Zinc</keyword>
<evidence type="ECO:0000256" key="3">
    <source>
        <dbReference type="ARBA" id="ARBA00006576"/>
    </source>
</evidence>
<protein>
    <recommendedName>
        <fullName evidence="5 15">Cytidine deaminase</fullName>
        <ecNumber evidence="4 15">3.5.4.5</ecNumber>
    </recommendedName>
    <alternativeName>
        <fullName evidence="9 15">Cytidine aminohydrolase</fullName>
    </alternativeName>
</protein>
<feature type="binding site" evidence="14">
    <location>
        <position position="96"/>
    </location>
    <ligand>
        <name>Zn(2+)</name>
        <dbReference type="ChEBI" id="CHEBI:29105"/>
        <note>catalytic</note>
    </ligand>
</feature>
<dbReference type="PANTHER" id="PTHR11644">
    <property type="entry name" value="CYTIDINE DEAMINASE"/>
    <property type="match status" value="1"/>
</dbReference>
<dbReference type="PANTHER" id="PTHR11644:SF2">
    <property type="entry name" value="CYTIDINE DEAMINASE"/>
    <property type="match status" value="1"/>
</dbReference>
<dbReference type="EC" id="3.5.4.5" evidence="4 15"/>
<dbReference type="PROSITE" id="PS00903">
    <property type="entry name" value="CYT_DCMP_DEAMINASES_1"/>
    <property type="match status" value="1"/>
</dbReference>
<evidence type="ECO:0000256" key="5">
    <source>
        <dbReference type="ARBA" id="ARBA00018266"/>
    </source>
</evidence>
<evidence type="ECO:0000256" key="2">
    <source>
        <dbReference type="ARBA" id="ARBA00003949"/>
    </source>
</evidence>
<dbReference type="InterPro" id="IPR006262">
    <property type="entry name" value="Cyt_deam_tetra"/>
</dbReference>
<comment type="catalytic activity">
    <reaction evidence="10 15">
        <text>2'-deoxycytidine + H2O + H(+) = 2'-deoxyuridine + NH4(+)</text>
        <dbReference type="Rhea" id="RHEA:13433"/>
        <dbReference type="ChEBI" id="CHEBI:15377"/>
        <dbReference type="ChEBI" id="CHEBI:15378"/>
        <dbReference type="ChEBI" id="CHEBI:15698"/>
        <dbReference type="ChEBI" id="CHEBI:16450"/>
        <dbReference type="ChEBI" id="CHEBI:28938"/>
        <dbReference type="EC" id="3.5.4.5"/>
    </reaction>
</comment>
<dbReference type="Gene3D" id="3.40.140.10">
    <property type="entry name" value="Cytidine Deaminase, domain 2"/>
    <property type="match status" value="1"/>
</dbReference>
<dbReference type="GO" id="GO:0055086">
    <property type="term" value="P:nucleobase-containing small molecule metabolic process"/>
    <property type="evidence" value="ECO:0007669"/>
    <property type="project" value="UniProtKB-ARBA"/>
</dbReference>
<reference evidence="18" key="1">
    <citation type="journal article" date="2018" name="Front. Microbiol.">
        <title>Genome-Based Analysis Reveals the Taxonomy and Diversity of the Family Idiomarinaceae.</title>
        <authorList>
            <person name="Liu Y."/>
            <person name="Lai Q."/>
            <person name="Shao Z."/>
        </authorList>
    </citation>
    <scope>NUCLEOTIDE SEQUENCE [LARGE SCALE GENOMIC DNA]</scope>
    <source>
        <strain evidence="18">SW15</strain>
    </source>
</reference>